<sequence length="251" mass="26331">MTLSASRLSKRYGESTALALDSLEIGEGERIALVGNNGAGKTTLLRLALDLIRPTTGHVDLDGVRVGGADETWKRRTGAFLDSSFLVDFLRPQEYFRLVAGSYGVSAPEADARLARFADFLGAALDGALIRDLSLGNAAKVGIVGALLPELDLILLDEPFANLDPGARIALETLITREASGADRLSARGATVLVSSHDLDHVIGIATRVLVLADGRLVRDTPASPHTLRELRSFFASGGHGPAPEAGPSGA</sequence>
<dbReference type="InterPro" id="IPR017871">
    <property type="entry name" value="ABC_transporter-like_CS"/>
</dbReference>
<dbReference type="InterPro" id="IPR003439">
    <property type="entry name" value="ABC_transporter-like_ATP-bd"/>
</dbReference>
<keyword evidence="3" id="KW-0067">ATP-binding</keyword>
<dbReference type="PROSITE" id="PS00211">
    <property type="entry name" value="ABC_TRANSPORTER_1"/>
    <property type="match status" value="1"/>
</dbReference>
<evidence type="ECO:0000313" key="5">
    <source>
        <dbReference type="EMBL" id="OZC01844.1"/>
    </source>
</evidence>
<dbReference type="EMBL" id="MQWB01000001">
    <property type="protein sequence ID" value="OZC01844.1"/>
    <property type="molecule type" value="Genomic_DNA"/>
</dbReference>
<evidence type="ECO:0000259" key="4">
    <source>
        <dbReference type="PROSITE" id="PS50893"/>
    </source>
</evidence>
<protein>
    <recommendedName>
        <fullName evidence="4">ABC transporter domain-containing protein</fullName>
    </recommendedName>
</protein>
<evidence type="ECO:0000313" key="6">
    <source>
        <dbReference type="Proteomes" id="UP000216446"/>
    </source>
</evidence>
<evidence type="ECO:0000256" key="3">
    <source>
        <dbReference type="ARBA" id="ARBA00022840"/>
    </source>
</evidence>
<dbReference type="InParanoid" id="A0A259TW87"/>
<dbReference type="SUPFAM" id="SSF52540">
    <property type="entry name" value="P-loop containing nucleoside triphosphate hydrolases"/>
    <property type="match status" value="1"/>
</dbReference>
<dbReference type="InterPro" id="IPR027417">
    <property type="entry name" value="P-loop_NTPase"/>
</dbReference>
<dbReference type="CDD" id="cd03230">
    <property type="entry name" value="ABC_DR_subfamily_A"/>
    <property type="match status" value="1"/>
</dbReference>
<comment type="caution">
    <text evidence="5">The sequence shown here is derived from an EMBL/GenBank/DDBJ whole genome shotgun (WGS) entry which is preliminary data.</text>
</comment>
<feature type="domain" description="ABC transporter" evidence="4">
    <location>
        <begin position="3"/>
        <end position="239"/>
    </location>
</feature>
<proteinExistence type="predicted"/>
<dbReference type="Proteomes" id="UP000216446">
    <property type="component" value="Unassembled WGS sequence"/>
</dbReference>
<organism evidence="5 6">
    <name type="scientific">Rubricoccus marinus</name>
    <dbReference type="NCBI Taxonomy" id="716817"/>
    <lineage>
        <taxon>Bacteria</taxon>
        <taxon>Pseudomonadati</taxon>
        <taxon>Rhodothermota</taxon>
        <taxon>Rhodothermia</taxon>
        <taxon>Rhodothermales</taxon>
        <taxon>Rubricoccaceae</taxon>
        <taxon>Rubricoccus</taxon>
    </lineage>
</organism>
<dbReference type="PROSITE" id="PS50893">
    <property type="entry name" value="ABC_TRANSPORTER_2"/>
    <property type="match status" value="1"/>
</dbReference>
<evidence type="ECO:0000256" key="1">
    <source>
        <dbReference type="ARBA" id="ARBA00022448"/>
    </source>
</evidence>
<name>A0A259TW87_9BACT</name>
<accession>A0A259TW87</accession>
<dbReference type="GO" id="GO:0016887">
    <property type="term" value="F:ATP hydrolysis activity"/>
    <property type="evidence" value="ECO:0007669"/>
    <property type="project" value="InterPro"/>
</dbReference>
<dbReference type="OrthoDB" id="977540at2"/>
<keyword evidence="2" id="KW-0547">Nucleotide-binding</keyword>
<keyword evidence="1" id="KW-0813">Transport</keyword>
<dbReference type="Gene3D" id="3.40.50.300">
    <property type="entry name" value="P-loop containing nucleotide triphosphate hydrolases"/>
    <property type="match status" value="1"/>
</dbReference>
<gene>
    <name evidence="5" type="ORF">BSZ36_01870</name>
</gene>
<reference evidence="5 6" key="1">
    <citation type="submission" date="2016-11" db="EMBL/GenBank/DDBJ databases">
        <title>Study of marine rhodopsin-containing bacteria.</title>
        <authorList>
            <person name="Yoshizawa S."/>
            <person name="Kumagai Y."/>
            <person name="Kogure K."/>
        </authorList>
    </citation>
    <scope>NUCLEOTIDE SEQUENCE [LARGE SCALE GENOMIC DNA]</scope>
    <source>
        <strain evidence="5 6">SG-29</strain>
    </source>
</reference>
<dbReference type="GO" id="GO:0005524">
    <property type="term" value="F:ATP binding"/>
    <property type="evidence" value="ECO:0007669"/>
    <property type="project" value="UniProtKB-KW"/>
</dbReference>
<dbReference type="InterPro" id="IPR003593">
    <property type="entry name" value="AAA+_ATPase"/>
</dbReference>
<dbReference type="InterPro" id="IPR051782">
    <property type="entry name" value="ABC_Transporter_VariousFunc"/>
</dbReference>
<dbReference type="Pfam" id="PF00005">
    <property type="entry name" value="ABC_tran"/>
    <property type="match status" value="1"/>
</dbReference>
<dbReference type="RefSeq" id="WP_094545464.1">
    <property type="nucleotide sequence ID" value="NZ_MQWB01000001.1"/>
</dbReference>
<dbReference type="SMART" id="SM00382">
    <property type="entry name" value="AAA"/>
    <property type="match status" value="1"/>
</dbReference>
<dbReference type="PANTHER" id="PTHR42939">
    <property type="entry name" value="ABC TRANSPORTER ATP-BINDING PROTEIN ALBC-RELATED"/>
    <property type="match status" value="1"/>
</dbReference>
<dbReference type="PANTHER" id="PTHR42939:SF1">
    <property type="entry name" value="ABC TRANSPORTER ATP-BINDING PROTEIN ALBC-RELATED"/>
    <property type="match status" value="1"/>
</dbReference>
<dbReference type="AlphaFoldDB" id="A0A259TW87"/>
<keyword evidence="6" id="KW-1185">Reference proteome</keyword>
<evidence type="ECO:0000256" key="2">
    <source>
        <dbReference type="ARBA" id="ARBA00022741"/>
    </source>
</evidence>